<reference evidence="2" key="1">
    <citation type="journal article" date="2020" name="Stud. Mycol.">
        <title>101 Dothideomycetes genomes: a test case for predicting lifestyles and emergence of pathogens.</title>
        <authorList>
            <person name="Haridas S."/>
            <person name="Albert R."/>
            <person name="Binder M."/>
            <person name="Bloem J."/>
            <person name="Labutti K."/>
            <person name="Salamov A."/>
            <person name="Andreopoulos B."/>
            <person name="Baker S."/>
            <person name="Barry K."/>
            <person name="Bills G."/>
            <person name="Bluhm B."/>
            <person name="Cannon C."/>
            <person name="Castanera R."/>
            <person name="Culley D."/>
            <person name="Daum C."/>
            <person name="Ezra D."/>
            <person name="Gonzalez J."/>
            <person name="Henrissat B."/>
            <person name="Kuo A."/>
            <person name="Liang C."/>
            <person name="Lipzen A."/>
            <person name="Lutzoni F."/>
            <person name="Magnuson J."/>
            <person name="Mondo S."/>
            <person name="Nolan M."/>
            <person name="Ohm R."/>
            <person name="Pangilinan J."/>
            <person name="Park H.-J."/>
            <person name="Ramirez L."/>
            <person name="Alfaro M."/>
            <person name="Sun H."/>
            <person name="Tritt A."/>
            <person name="Yoshinaga Y."/>
            <person name="Zwiers L.-H."/>
            <person name="Turgeon B."/>
            <person name="Goodwin S."/>
            <person name="Spatafora J."/>
            <person name="Crous P."/>
            <person name="Grigoriev I."/>
        </authorList>
    </citation>
    <scope>NUCLEOTIDE SEQUENCE</scope>
    <source>
        <strain evidence="2">CBS 113389</strain>
    </source>
</reference>
<gene>
    <name evidence="2" type="ORF">BDY17DRAFT_302899</name>
</gene>
<feature type="region of interest" description="Disordered" evidence="1">
    <location>
        <begin position="1"/>
        <end position="26"/>
    </location>
</feature>
<dbReference type="GeneID" id="54475472"/>
<accession>A0A6A6PJD3</accession>
<dbReference type="AlphaFoldDB" id="A0A6A6PJD3"/>
<protein>
    <submittedName>
        <fullName evidence="2">Uncharacterized protein</fullName>
    </submittedName>
</protein>
<name>A0A6A6PJD3_9PEZI</name>
<dbReference type="EMBL" id="MU001640">
    <property type="protein sequence ID" value="KAF2479906.1"/>
    <property type="molecule type" value="Genomic_DNA"/>
</dbReference>
<proteinExistence type="predicted"/>
<evidence type="ECO:0000256" key="1">
    <source>
        <dbReference type="SAM" id="MobiDB-lite"/>
    </source>
</evidence>
<sequence length="172" mass="19308">MQSVRELGPVSIACPPPNRATRGGSMATKLSRQGSTFLRRFGYTNPDLQPRQPLRCTHAHPTGSRNKHGKLNFSASKKSRQFLTKGWSNGMCVDVSTIGHCLVRRPQRIEAMHFLMNRLSNAMRCAACLHVRTSPSTRHSTATPHPPTPLQQHRRPSLHRPRRPVHPPLHPS</sequence>
<evidence type="ECO:0000313" key="2">
    <source>
        <dbReference type="EMBL" id="KAF2479906.1"/>
    </source>
</evidence>
<feature type="compositionally biased region" description="Basic residues" evidence="1">
    <location>
        <begin position="152"/>
        <end position="165"/>
    </location>
</feature>
<evidence type="ECO:0000313" key="3">
    <source>
        <dbReference type="Proteomes" id="UP000799767"/>
    </source>
</evidence>
<dbReference type="Proteomes" id="UP000799767">
    <property type="component" value="Unassembled WGS sequence"/>
</dbReference>
<dbReference type="RefSeq" id="XP_033586476.1">
    <property type="nucleotide sequence ID" value="XM_033734470.1"/>
</dbReference>
<feature type="region of interest" description="Disordered" evidence="1">
    <location>
        <begin position="133"/>
        <end position="172"/>
    </location>
</feature>
<organism evidence="2 3">
    <name type="scientific">Neohortaea acidophila</name>
    <dbReference type="NCBI Taxonomy" id="245834"/>
    <lineage>
        <taxon>Eukaryota</taxon>
        <taxon>Fungi</taxon>
        <taxon>Dikarya</taxon>
        <taxon>Ascomycota</taxon>
        <taxon>Pezizomycotina</taxon>
        <taxon>Dothideomycetes</taxon>
        <taxon>Dothideomycetidae</taxon>
        <taxon>Mycosphaerellales</taxon>
        <taxon>Teratosphaeriaceae</taxon>
        <taxon>Neohortaea</taxon>
    </lineage>
</organism>
<keyword evidence="3" id="KW-1185">Reference proteome</keyword>
<feature type="compositionally biased region" description="Polar residues" evidence="1">
    <location>
        <begin position="133"/>
        <end position="143"/>
    </location>
</feature>